<organism evidence="13 14">
    <name type="scientific">Pseudomonas piscis</name>
    <dbReference type="NCBI Taxonomy" id="2614538"/>
    <lineage>
        <taxon>Bacteria</taxon>
        <taxon>Pseudomonadati</taxon>
        <taxon>Pseudomonadota</taxon>
        <taxon>Gammaproteobacteria</taxon>
        <taxon>Pseudomonadales</taxon>
        <taxon>Pseudomonadaceae</taxon>
        <taxon>Pseudomonas</taxon>
    </lineage>
</organism>
<dbReference type="InterPro" id="IPR000788">
    <property type="entry name" value="RNR_lg_C"/>
</dbReference>
<dbReference type="PROSITE" id="PS51161">
    <property type="entry name" value="ATP_CONE"/>
    <property type="match status" value="2"/>
</dbReference>
<comment type="caution">
    <text evidence="13">The sequence shown here is derived from an EMBL/GenBank/DDBJ whole genome shotgun (WGS) entry which is preliminary data.</text>
</comment>
<evidence type="ECO:0000259" key="12">
    <source>
        <dbReference type="PROSITE" id="PS51161"/>
    </source>
</evidence>
<dbReference type="SUPFAM" id="SSF48168">
    <property type="entry name" value="R1 subunit of ribonucleotide reductase, N-terminal domain"/>
    <property type="match status" value="1"/>
</dbReference>
<evidence type="ECO:0000256" key="8">
    <source>
        <dbReference type="ARBA" id="ARBA00047754"/>
    </source>
</evidence>
<evidence type="ECO:0000256" key="3">
    <source>
        <dbReference type="ARBA" id="ARBA00022741"/>
    </source>
</evidence>
<comment type="similarity">
    <text evidence="1 10">Belongs to the ribonucleoside diphosphate reductase large chain family.</text>
</comment>
<dbReference type="Proteomes" id="UP000486534">
    <property type="component" value="Unassembled WGS sequence"/>
</dbReference>
<dbReference type="InterPro" id="IPR039718">
    <property type="entry name" value="Rrm1"/>
</dbReference>
<feature type="domain" description="ATP-cone" evidence="12">
    <location>
        <begin position="32"/>
        <end position="132"/>
    </location>
</feature>
<dbReference type="GO" id="GO:0009263">
    <property type="term" value="P:deoxyribonucleotide biosynthetic process"/>
    <property type="evidence" value="ECO:0007669"/>
    <property type="project" value="UniProtKB-KW"/>
</dbReference>
<keyword evidence="3 9" id="KW-0547">Nucleotide-binding</keyword>
<dbReference type="Pfam" id="PF02867">
    <property type="entry name" value="Ribonuc_red_lgC"/>
    <property type="match status" value="1"/>
</dbReference>
<dbReference type="GO" id="GO:0005971">
    <property type="term" value="C:ribonucleoside-diphosphate reductase complex"/>
    <property type="evidence" value="ECO:0007669"/>
    <property type="project" value="TreeGrafter"/>
</dbReference>
<evidence type="ECO:0000313" key="13">
    <source>
        <dbReference type="EMBL" id="MQA55664.1"/>
    </source>
</evidence>
<dbReference type="InterPro" id="IPR005144">
    <property type="entry name" value="ATP-cone_dom"/>
</dbReference>
<dbReference type="CDD" id="cd01679">
    <property type="entry name" value="RNR_I"/>
    <property type="match status" value="1"/>
</dbReference>
<dbReference type="EMBL" id="WHUV01000003">
    <property type="protein sequence ID" value="MQA55664.1"/>
    <property type="molecule type" value="Genomic_DNA"/>
</dbReference>
<feature type="domain" description="ATP-cone" evidence="12">
    <location>
        <begin position="148"/>
        <end position="237"/>
    </location>
</feature>
<dbReference type="PRINTS" id="PR01183">
    <property type="entry name" value="RIBORDTASEM1"/>
</dbReference>
<dbReference type="NCBIfam" id="TIGR02506">
    <property type="entry name" value="NrdE_NrdA"/>
    <property type="match status" value="1"/>
</dbReference>
<evidence type="ECO:0000256" key="4">
    <source>
        <dbReference type="ARBA" id="ARBA00022840"/>
    </source>
</evidence>
<keyword evidence="5 10" id="KW-0560">Oxidoreductase</keyword>
<name>A0A7X1U5Z9_9PSED</name>
<dbReference type="PANTHER" id="PTHR11573">
    <property type="entry name" value="RIBONUCLEOSIDE-DIPHOSPHATE REDUCTASE LARGE CHAIN"/>
    <property type="match status" value="1"/>
</dbReference>
<dbReference type="Pfam" id="PF03477">
    <property type="entry name" value="ATP-cone"/>
    <property type="match status" value="2"/>
</dbReference>
<dbReference type="PANTHER" id="PTHR11573:SF6">
    <property type="entry name" value="RIBONUCLEOSIDE-DIPHOSPHATE REDUCTASE LARGE SUBUNIT"/>
    <property type="match status" value="1"/>
</dbReference>
<evidence type="ECO:0000256" key="6">
    <source>
        <dbReference type="ARBA" id="ARBA00023116"/>
    </source>
</evidence>
<dbReference type="GO" id="GO:0005524">
    <property type="term" value="F:ATP binding"/>
    <property type="evidence" value="ECO:0007669"/>
    <property type="project" value="UniProtKB-UniRule"/>
</dbReference>
<dbReference type="AlphaFoldDB" id="A0A7X1U5Z9"/>
<evidence type="ECO:0000313" key="14">
    <source>
        <dbReference type="Proteomes" id="UP000486534"/>
    </source>
</evidence>
<evidence type="ECO:0000256" key="10">
    <source>
        <dbReference type="RuleBase" id="RU003410"/>
    </source>
</evidence>
<dbReference type="Gene3D" id="3.20.70.20">
    <property type="match status" value="1"/>
</dbReference>
<gene>
    <name evidence="13" type="ORF">GDH07_20305</name>
</gene>
<protein>
    <recommendedName>
        <fullName evidence="10">Ribonucleoside-diphosphate reductase</fullName>
        <ecNumber evidence="10">1.17.4.1</ecNumber>
    </recommendedName>
</protein>
<dbReference type="UniPathway" id="UPA00326"/>
<dbReference type="InterPro" id="IPR008926">
    <property type="entry name" value="RNR_R1-su_N"/>
</dbReference>
<evidence type="ECO:0000256" key="11">
    <source>
        <dbReference type="SAM" id="MobiDB-lite"/>
    </source>
</evidence>
<evidence type="ECO:0000256" key="9">
    <source>
        <dbReference type="PROSITE-ProRule" id="PRU00492"/>
    </source>
</evidence>
<dbReference type="FunFam" id="3.20.70.20:FF:000009">
    <property type="entry name" value="Ribonucleoside-diphosphate reductase"/>
    <property type="match status" value="1"/>
</dbReference>
<keyword evidence="6 10" id="KW-0215">Deoxyribonucleotide synthesis</keyword>
<dbReference type="InterPro" id="IPR013346">
    <property type="entry name" value="NrdE_NrdA_C"/>
</dbReference>
<evidence type="ECO:0000256" key="7">
    <source>
        <dbReference type="ARBA" id="ARBA00024942"/>
    </source>
</evidence>
<dbReference type="SUPFAM" id="SSF51998">
    <property type="entry name" value="PFL-like glycyl radical enzymes"/>
    <property type="match status" value="1"/>
</dbReference>
<evidence type="ECO:0000256" key="1">
    <source>
        <dbReference type="ARBA" id="ARBA00010406"/>
    </source>
</evidence>
<comment type="catalytic activity">
    <reaction evidence="8 10">
        <text>a 2'-deoxyribonucleoside 5'-diphosphate + [thioredoxin]-disulfide + H2O = a ribonucleoside 5'-diphosphate + [thioredoxin]-dithiol</text>
        <dbReference type="Rhea" id="RHEA:23252"/>
        <dbReference type="Rhea" id="RHEA-COMP:10698"/>
        <dbReference type="Rhea" id="RHEA-COMP:10700"/>
        <dbReference type="ChEBI" id="CHEBI:15377"/>
        <dbReference type="ChEBI" id="CHEBI:29950"/>
        <dbReference type="ChEBI" id="CHEBI:50058"/>
        <dbReference type="ChEBI" id="CHEBI:57930"/>
        <dbReference type="ChEBI" id="CHEBI:73316"/>
        <dbReference type="EC" id="1.17.4.1"/>
    </reaction>
</comment>
<dbReference type="NCBIfam" id="NF005544">
    <property type="entry name" value="PRK07207.1"/>
    <property type="match status" value="1"/>
</dbReference>
<reference evidence="13 14" key="1">
    <citation type="submission" date="2019-10" db="EMBL/GenBank/DDBJ databases">
        <title>Pseudomonas dajingensis sp. nov., isolated from the profound head ulcers of farmed Murray cod (Maccullochella peelii peelii).</title>
        <authorList>
            <person name="Liu Y."/>
        </authorList>
    </citation>
    <scope>NUCLEOTIDE SEQUENCE [LARGE SCALE GENOMIC DNA]</scope>
    <source>
        <strain evidence="13 14">MC042</strain>
    </source>
</reference>
<dbReference type="GO" id="GO:0004748">
    <property type="term" value="F:ribonucleoside-diphosphate reductase activity, thioredoxin disulfide as acceptor"/>
    <property type="evidence" value="ECO:0007669"/>
    <property type="project" value="UniProtKB-EC"/>
</dbReference>
<feature type="region of interest" description="Disordered" evidence="11">
    <location>
        <begin position="1"/>
        <end position="24"/>
    </location>
</feature>
<evidence type="ECO:0000256" key="5">
    <source>
        <dbReference type="ARBA" id="ARBA00023002"/>
    </source>
</evidence>
<dbReference type="InterPro" id="IPR013509">
    <property type="entry name" value="RNR_lsu_N"/>
</dbReference>
<sequence>MQTDTTRENPQAHAPQAGDSNLDLSATAPGQLRVIKRNGTVVPYTDDKITVAITKAFLAVEGGTAAASSRIHDTVARLTEQVTATFKRRMPSGGTIHIEEIQDQVELALMRAGEQKVARDYVIYRDSRAKERATRSSSEEPVNAHPSIRITRADGSFAPLDMGRLGTIVSEACEGLEEVDGDLIQRETLKNLYDGVAIKDVNTALVMTARTLVEREPNYSFVTARLLMDTLRAEALGFLGVAESAIHHEMADLYAKALPAYVAKGVEFELLNPVLAEFDLEKLGKAINHERDQQFTYLGLQTLYDRYFIHKDGVRFELPQIFFMRVAMGLAIEEKQREDRAIEFYNLLSSFDYMASTPTLFNAGTLRPQLSSCYLTTVPDDLSGIYGAIHDNAMLSKFAGGLGNDWTPVRALGSYIKGTNGKSQGVVPFLKVVNDTAVAVNQGGKRKGAVCAYLETWHLDIEEFLELRKNTGDDRRRTHDMNTANWIPDLFMKRVFDDGKWTLFSPSEVPDLHDLTGKAFEERYEYYEALTEYNKIKVFKTIQAKDLWRKMLSMLFETGHPWLTFKDPCNLRSPQQHVGVVHSSNLCTEITLNTNADEIAVCNLGSINLPNHIVDGKLDTAKLARTVKTAVRMLDNVIDINYYSVPQAQNSNFKHRPVGLGIMGFQDALYLQHIPYGSDAAVNFADKSMEAVSYYAIQASCDLADERGAYQTFDGSLWSKGILPLDSQQILIEARGAKYIDVNLEESLDWAPIRERVKKGIRNSNIMAIAPTATIANITGVSQSIEPTYQNLYVKSNLSGEFTVINPYLVRDLKARGLWDSVMINDLKYYDGSVQQIERIPQELKDLYATAFEVETKWIVDAASRRQKWIDQAQSLNLYIAGASGKKLDVTYRMAWYRGLKTTYYLRALAATSTEKSTINTGKLNAVSSGGDHGDSSVLAAPAGPAPVPKACAIDEPDCEACQ</sequence>
<dbReference type="RefSeq" id="WP_152898677.1">
    <property type="nucleotide sequence ID" value="NZ_WHUV01000003.1"/>
</dbReference>
<keyword evidence="2" id="KW-0021">Allosteric enzyme</keyword>
<evidence type="ECO:0000256" key="2">
    <source>
        <dbReference type="ARBA" id="ARBA00022533"/>
    </source>
</evidence>
<keyword evidence="4 9" id="KW-0067">ATP-binding</keyword>
<comment type="function">
    <text evidence="7 10">Provides the precursors necessary for DNA synthesis. Catalyzes the biosynthesis of deoxyribonucleotides from the corresponding ribonucleotides.</text>
</comment>
<dbReference type="EC" id="1.17.4.1" evidence="10"/>
<accession>A0A7X1U5Z9</accession>
<dbReference type="Pfam" id="PF00317">
    <property type="entry name" value="Ribonuc_red_lgN"/>
    <property type="match status" value="1"/>
</dbReference>
<dbReference type="PROSITE" id="PS00089">
    <property type="entry name" value="RIBORED_LARGE"/>
    <property type="match status" value="1"/>
</dbReference>
<proteinExistence type="inferred from homology"/>